<evidence type="ECO:0000256" key="2">
    <source>
        <dbReference type="ARBA" id="ARBA00022692"/>
    </source>
</evidence>
<dbReference type="PRINTS" id="PR00248">
    <property type="entry name" value="GPCRMGR"/>
</dbReference>
<comment type="subcellular location">
    <subcellularLocation>
        <location evidence="1">Membrane</location>
        <topology evidence="1">Multi-pass membrane protein</topology>
    </subcellularLocation>
</comment>
<keyword evidence="2" id="KW-0812">Transmembrane</keyword>
<evidence type="ECO:0000256" key="1">
    <source>
        <dbReference type="ARBA" id="ARBA00004141"/>
    </source>
</evidence>
<keyword evidence="5" id="KW-0675">Receptor</keyword>
<dbReference type="Proteomes" id="UP000887565">
    <property type="component" value="Unplaced"/>
</dbReference>
<dbReference type="Pfam" id="PF01094">
    <property type="entry name" value="ANF_receptor"/>
    <property type="match status" value="1"/>
</dbReference>
<dbReference type="InterPro" id="IPR050726">
    <property type="entry name" value="mGluR"/>
</dbReference>
<dbReference type="GO" id="GO:0016020">
    <property type="term" value="C:membrane"/>
    <property type="evidence" value="ECO:0007669"/>
    <property type="project" value="UniProtKB-SubCell"/>
</dbReference>
<dbReference type="FunFam" id="3.40.50.2300:FF:000145">
    <property type="entry name" value="Glutamate receptor, metabotropic"/>
    <property type="match status" value="1"/>
</dbReference>
<protein>
    <submittedName>
        <fullName evidence="9">Receptor ligand binding region domain-containing protein</fullName>
    </submittedName>
</protein>
<dbReference type="Gene3D" id="3.40.50.2300">
    <property type="match status" value="2"/>
</dbReference>
<evidence type="ECO:0000259" key="7">
    <source>
        <dbReference type="Pfam" id="PF01094"/>
    </source>
</evidence>
<name>A0A915JTI3_ROMCU</name>
<sequence length="330" mass="37448">MTLSSVISIFDKVKSEVCKISANSVTPIPVSSAEGIRNQNLPPPSTAEFQHPPNLAAVIGPGSSDPSIAVQNLLQVFHIPQIGYSATSSHLSDKIEFKYYMRVVPSDGWQARALVDLVRYFNWTYIAVVYSSGGRIFTKYYRSYGDRGQEEIKNYIDEIGRGTLCTAIHEKIKSLSPEGDYDALLNTINNAKPKPQVAICFCEGATITEILKATRRYKNRQESITEKGQNSSYQSIQWIGSDSWSDRRDVVMNYENEAFGGISLKIYSPLVPKFDDYFWNLSPFTNKLNPWFVDFWEQKFKCSLRETSFALYRRICTESPTVADCRRQKS</sequence>
<dbReference type="AlphaFoldDB" id="A0A915JTI3"/>
<keyword evidence="8" id="KW-1185">Reference proteome</keyword>
<keyword evidence="3" id="KW-1133">Transmembrane helix</keyword>
<dbReference type="OMA" id="LCTAIHE"/>
<dbReference type="GO" id="GO:0004930">
    <property type="term" value="F:G protein-coupled receptor activity"/>
    <property type="evidence" value="ECO:0007669"/>
    <property type="project" value="InterPro"/>
</dbReference>
<dbReference type="InterPro" id="IPR028082">
    <property type="entry name" value="Peripla_BP_I"/>
</dbReference>
<evidence type="ECO:0000313" key="9">
    <source>
        <dbReference type="WBParaSite" id="nRc.2.0.1.t29364-RA"/>
    </source>
</evidence>
<dbReference type="SUPFAM" id="SSF53822">
    <property type="entry name" value="Periplasmic binding protein-like I"/>
    <property type="match status" value="1"/>
</dbReference>
<dbReference type="InterPro" id="IPR000337">
    <property type="entry name" value="GPCR_3"/>
</dbReference>
<proteinExistence type="predicted"/>
<keyword evidence="4" id="KW-0472">Membrane</keyword>
<evidence type="ECO:0000256" key="3">
    <source>
        <dbReference type="ARBA" id="ARBA00022989"/>
    </source>
</evidence>
<evidence type="ECO:0000256" key="5">
    <source>
        <dbReference type="ARBA" id="ARBA00023170"/>
    </source>
</evidence>
<dbReference type="InterPro" id="IPR001828">
    <property type="entry name" value="ANF_lig-bd_rcpt"/>
</dbReference>
<dbReference type="WBParaSite" id="nRc.2.0.1.t29364-RA">
    <property type="protein sequence ID" value="nRc.2.0.1.t29364-RA"/>
    <property type="gene ID" value="nRc.2.0.1.g29364"/>
</dbReference>
<evidence type="ECO:0000313" key="8">
    <source>
        <dbReference type="Proteomes" id="UP000887565"/>
    </source>
</evidence>
<organism evidence="8 9">
    <name type="scientific">Romanomermis culicivorax</name>
    <name type="common">Nematode worm</name>
    <dbReference type="NCBI Taxonomy" id="13658"/>
    <lineage>
        <taxon>Eukaryota</taxon>
        <taxon>Metazoa</taxon>
        <taxon>Ecdysozoa</taxon>
        <taxon>Nematoda</taxon>
        <taxon>Enoplea</taxon>
        <taxon>Dorylaimia</taxon>
        <taxon>Mermithida</taxon>
        <taxon>Mermithoidea</taxon>
        <taxon>Mermithidae</taxon>
        <taxon>Romanomermis</taxon>
    </lineage>
</organism>
<evidence type="ECO:0000256" key="6">
    <source>
        <dbReference type="ARBA" id="ARBA00023180"/>
    </source>
</evidence>
<evidence type="ECO:0000256" key="4">
    <source>
        <dbReference type="ARBA" id="ARBA00023136"/>
    </source>
</evidence>
<feature type="domain" description="Receptor ligand binding region" evidence="7">
    <location>
        <begin position="55"/>
        <end position="289"/>
    </location>
</feature>
<accession>A0A915JTI3</accession>
<dbReference type="PANTHER" id="PTHR24060">
    <property type="entry name" value="METABOTROPIC GLUTAMATE RECEPTOR"/>
    <property type="match status" value="1"/>
</dbReference>
<keyword evidence="6" id="KW-0325">Glycoprotein</keyword>
<reference evidence="9" key="1">
    <citation type="submission" date="2022-11" db="UniProtKB">
        <authorList>
            <consortium name="WormBaseParasite"/>
        </authorList>
    </citation>
    <scope>IDENTIFICATION</scope>
</reference>